<dbReference type="InterPro" id="IPR050742">
    <property type="entry name" value="Helicase_Restrict-Modif_Enz"/>
</dbReference>
<dbReference type="SMART" id="SM00490">
    <property type="entry name" value="HELICc"/>
    <property type="match status" value="1"/>
</dbReference>
<feature type="domain" description="Helicase C-terminal" evidence="2">
    <location>
        <begin position="361"/>
        <end position="512"/>
    </location>
</feature>
<dbReference type="InterPro" id="IPR001650">
    <property type="entry name" value="Helicase_C-like"/>
</dbReference>
<dbReference type="EMBL" id="JACBZO010000001">
    <property type="protein sequence ID" value="NYI40863.1"/>
    <property type="molecule type" value="Genomic_DNA"/>
</dbReference>
<dbReference type="InterPro" id="IPR006935">
    <property type="entry name" value="Helicase/UvrB_N"/>
</dbReference>
<evidence type="ECO:0000259" key="1">
    <source>
        <dbReference type="PROSITE" id="PS51192"/>
    </source>
</evidence>
<evidence type="ECO:0000313" key="4">
    <source>
        <dbReference type="Proteomes" id="UP000547973"/>
    </source>
</evidence>
<dbReference type="Gene3D" id="3.40.50.300">
    <property type="entry name" value="P-loop containing nucleotide triphosphate hydrolases"/>
    <property type="match status" value="2"/>
</dbReference>
<dbReference type="Pfam" id="PF00271">
    <property type="entry name" value="Helicase_C"/>
    <property type="match status" value="1"/>
</dbReference>
<proteinExistence type="predicted"/>
<sequence>MTDQGFLDAAFLVEVGPYGFGRQIQRALPLAGYTEVANIDGPGDAGGDLIANLNGAVWVFQAKWKKHPATATVGEDAVDEVQHALSVYGGNVGVVVTNARMSVGAKRRARTLTSLGQTIHLWDRDTLQALPGRLRLPRKFELRTYQAQAVDVLWNDLSEHKRALAYLATGLGKTVVAGSIIERFLDAKPDARIAVVAHSDDLVDQLETAMWRNLPEHVRTRKLGGGERPDSLDGVTFAVLPTAARYVENGYRPDLLIVDEAHHVGESGHYARIFDHLHDIPRLGVTATPWRGDKFDIESEFRAPGVRISISDGISNGYLSKVKYRLFSDNIDWDFVKASSEHGYAIKDLNRQLFLPQRDEEIRDRLYEVWERTTRPRGIVFCQTIEHAERMARMLRALPDWRNAEAIHAKLTKRERQQRLLRFRSGATQVLTSVDLLNEGVDVPDVNVLCFARVTHSRRIFIQQLGRGLRLQSGKSHVEVLDFVSDIRRVAAVTDLARQTIGETEVLPLDTCAEFIFEDQRITSLLDEWLADVGDLEGADDSVRLEFPPSELML</sequence>
<dbReference type="GO" id="GO:0004386">
    <property type="term" value="F:helicase activity"/>
    <property type="evidence" value="ECO:0007669"/>
    <property type="project" value="UniProtKB-KW"/>
</dbReference>
<name>A0A7Y9ZA89_9MICO</name>
<dbReference type="SMART" id="SM00487">
    <property type="entry name" value="DEXDc"/>
    <property type="match status" value="1"/>
</dbReference>
<dbReference type="PROSITE" id="PS51194">
    <property type="entry name" value="HELICASE_CTER"/>
    <property type="match status" value="1"/>
</dbReference>
<dbReference type="SUPFAM" id="SSF52980">
    <property type="entry name" value="Restriction endonuclease-like"/>
    <property type="match status" value="1"/>
</dbReference>
<feature type="domain" description="Helicase ATP-binding" evidence="1">
    <location>
        <begin position="154"/>
        <end position="307"/>
    </location>
</feature>
<dbReference type="RefSeq" id="WP_062075848.1">
    <property type="nucleotide sequence ID" value="NZ_BBRC01000014.1"/>
</dbReference>
<reference evidence="3 4" key="1">
    <citation type="submission" date="2020-07" db="EMBL/GenBank/DDBJ databases">
        <title>Sequencing the genomes of 1000 actinobacteria strains.</title>
        <authorList>
            <person name="Klenk H.-P."/>
        </authorList>
    </citation>
    <scope>NUCLEOTIDE SEQUENCE [LARGE SCALE GENOMIC DNA]</scope>
    <source>
        <strain evidence="3 4">DSM 19970</strain>
    </source>
</reference>
<organism evidence="3 4">
    <name type="scientific">Demequina lutea</name>
    <dbReference type="NCBI Taxonomy" id="431489"/>
    <lineage>
        <taxon>Bacteria</taxon>
        <taxon>Bacillati</taxon>
        <taxon>Actinomycetota</taxon>
        <taxon>Actinomycetes</taxon>
        <taxon>Micrococcales</taxon>
        <taxon>Demequinaceae</taxon>
        <taxon>Demequina</taxon>
    </lineage>
</organism>
<keyword evidence="3" id="KW-0347">Helicase</keyword>
<dbReference type="PROSITE" id="PS51192">
    <property type="entry name" value="HELICASE_ATP_BIND_1"/>
    <property type="match status" value="1"/>
</dbReference>
<dbReference type="GO" id="GO:0003677">
    <property type="term" value="F:DNA binding"/>
    <property type="evidence" value="ECO:0007669"/>
    <property type="project" value="InterPro"/>
</dbReference>
<dbReference type="InterPro" id="IPR027417">
    <property type="entry name" value="P-loop_NTPase"/>
</dbReference>
<keyword evidence="3" id="KW-0067">ATP-binding</keyword>
<keyword evidence="4" id="KW-1185">Reference proteome</keyword>
<evidence type="ECO:0000259" key="2">
    <source>
        <dbReference type="PROSITE" id="PS51194"/>
    </source>
</evidence>
<dbReference type="GO" id="GO:0004519">
    <property type="term" value="F:endonuclease activity"/>
    <property type="evidence" value="ECO:0007669"/>
    <property type="project" value="InterPro"/>
</dbReference>
<dbReference type="AlphaFoldDB" id="A0A7Y9ZA89"/>
<keyword evidence="3" id="KW-0547">Nucleotide-binding</keyword>
<dbReference type="PANTHER" id="PTHR47396">
    <property type="entry name" value="TYPE I RESTRICTION ENZYME ECOKI R PROTEIN"/>
    <property type="match status" value="1"/>
</dbReference>
<dbReference type="InterPro" id="IPR011335">
    <property type="entry name" value="Restrct_endonuc-II-like"/>
</dbReference>
<dbReference type="GO" id="GO:0009307">
    <property type="term" value="P:DNA restriction-modification system"/>
    <property type="evidence" value="ECO:0007669"/>
    <property type="project" value="InterPro"/>
</dbReference>
<protein>
    <submittedName>
        <fullName evidence="3">Superfamily II DNA or RNA helicase</fullName>
    </submittedName>
</protein>
<dbReference type="SUPFAM" id="SSF52540">
    <property type="entry name" value="P-loop containing nucleoside triphosphate hydrolases"/>
    <property type="match status" value="1"/>
</dbReference>
<dbReference type="GO" id="GO:0005829">
    <property type="term" value="C:cytosol"/>
    <property type="evidence" value="ECO:0007669"/>
    <property type="project" value="TreeGrafter"/>
</dbReference>
<gene>
    <name evidence="3" type="ORF">BKA03_000982</name>
</gene>
<dbReference type="GO" id="GO:0016787">
    <property type="term" value="F:hydrolase activity"/>
    <property type="evidence" value="ECO:0007669"/>
    <property type="project" value="InterPro"/>
</dbReference>
<dbReference type="Pfam" id="PF04851">
    <property type="entry name" value="ResIII"/>
    <property type="match status" value="1"/>
</dbReference>
<dbReference type="PANTHER" id="PTHR47396:SF1">
    <property type="entry name" value="ATP-DEPENDENT HELICASE IRC3-RELATED"/>
    <property type="match status" value="1"/>
</dbReference>
<dbReference type="InterPro" id="IPR014001">
    <property type="entry name" value="Helicase_ATP-bd"/>
</dbReference>
<comment type="caution">
    <text evidence="3">The sequence shown here is derived from an EMBL/GenBank/DDBJ whole genome shotgun (WGS) entry which is preliminary data.</text>
</comment>
<evidence type="ECO:0000313" key="3">
    <source>
        <dbReference type="EMBL" id="NYI40863.1"/>
    </source>
</evidence>
<dbReference type="CDD" id="cd18799">
    <property type="entry name" value="SF2_C_EcoAI-like"/>
    <property type="match status" value="1"/>
</dbReference>
<dbReference type="Pfam" id="PF04471">
    <property type="entry name" value="Mrr_cat"/>
    <property type="match status" value="1"/>
</dbReference>
<keyword evidence="3" id="KW-0378">Hydrolase</keyword>
<dbReference type="GO" id="GO:0005524">
    <property type="term" value="F:ATP binding"/>
    <property type="evidence" value="ECO:0007669"/>
    <property type="project" value="InterPro"/>
</dbReference>
<dbReference type="InterPro" id="IPR007560">
    <property type="entry name" value="Restrct_endonuc_IV_Mrr"/>
</dbReference>
<dbReference type="OrthoDB" id="9776021at2"/>
<accession>A0A7Y9ZA89</accession>
<dbReference type="InterPro" id="IPR011856">
    <property type="entry name" value="tRNA_endonuc-like_dom_sf"/>
</dbReference>
<dbReference type="Proteomes" id="UP000547973">
    <property type="component" value="Unassembled WGS sequence"/>
</dbReference>
<dbReference type="Gene3D" id="3.40.1350.10">
    <property type="match status" value="1"/>
</dbReference>